<evidence type="ECO:0000313" key="12">
    <source>
        <dbReference type="EMBL" id="OAA65950.1"/>
    </source>
</evidence>
<feature type="domain" description="Cation efflux protein transmembrane" evidence="10">
    <location>
        <begin position="12"/>
        <end position="253"/>
    </location>
</feature>
<dbReference type="SUPFAM" id="SSF160240">
    <property type="entry name" value="Cation efflux protein cytoplasmic domain-like"/>
    <property type="match status" value="1"/>
</dbReference>
<organism evidence="12 13">
    <name type="scientific">Niveomyces insectorum RCEF 264</name>
    <dbReference type="NCBI Taxonomy" id="1081102"/>
    <lineage>
        <taxon>Eukaryota</taxon>
        <taxon>Fungi</taxon>
        <taxon>Dikarya</taxon>
        <taxon>Ascomycota</taxon>
        <taxon>Pezizomycotina</taxon>
        <taxon>Sordariomycetes</taxon>
        <taxon>Hypocreomycetidae</taxon>
        <taxon>Hypocreales</taxon>
        <taxon>Cordycipitaceae</taxon>
        <taxon>Niveomyces</taxon>
    </lineage>
</organism>
<evidence type="ECO:0000313" key="13">
    <source>
        <dbReference type="Proteomes" id="UP000076874"/>
    </source>
</evidence>
<evidence type="ECO:0000256" key="1">
    <source>
        <dbReference type="ARBA" id="ARBA00004141"/>
    </source>
</evidence>
<dbReference type="Pfam" id="PF16916">
    <property type="entry name" value="ZT_dimer"/>
    <property type="match status" value="1"/>
</dbReference>
<comment type="subcellular location">
    <subcellularLocation>
        <location evidence="1">Membrane</location>
        <topology evidence="1">Multi-pass membrane protein</topology>
    </subcellularLocation>
</comment>
<dbReference type="InterPro" id="IPR027470">
    <property type="entry name" value="Cation_efflux_CTD"/>
</dbReference>
<keyword evidence="6 9" id="KW-1133">Transmembrane helix</keyword>
<comment type="caution">
    <text evidence="12">The sequence shown here is derived from an EMBL/GenBank/DDBJ whole genome shotgun (WGS) entry which is preliminary data.</text>
</comment>
<dbReference type="InterPro" id="IPR036837">
    <property type="entry name" value="Cation_efflux_CTD_sf"/>
</dbReference>
<dbReference type="EMBL" id="AZHD01000003">
    <property type="protein sequence ID" value="OAA65950.1"/>
    <property type="molecule type" value="Genomic_DNA"/>
</dbReference>
<proteinExistence type="inferred from homology"/>
<evidence type="ECO:0000256" key="6">
    <source>
        <dbReference type="ARBA" id="ARBA00022989"/>
    </source>
</evidence>
<feature type="transmembrane region" description="Helical" evidence="9">
    <location>
        <begin position="12"/>
        <end position="32"/>
    </location>
</feature>
<evidence type="ECO:0000256" key="9">
    <source>
        <dbReference type="SAM" id="Phobius"/>
    </source>
</evidence>
<feature type="transmembrane region" description="Helical" evidence="9">
    <location>
        <begin position="44"/>
        <end position="61"/>
    </location>
</feature>
<evidence type="ECO:0000259" key="10">
    <source>
        <dbReference type="Pfam" id="PF01545"/>
    </source>
</evidence>
<feature type="transmembrane region" description="Helical" evidence="9">
    <location>
        <begin position="82"/>
        <end position="101"/>
    </location>
</feature>
<reference evidence="12 13" key="1">
    <citation type="journal article" date="2016" name="Genome Biol. Evol.">
        <title>Divergent and convergent evolution of fungal pathogenicity.</title>
        <authorList>
            <person name="Shang Y."/>
            <person name="Xiao G."/>
            <person name="Zheng P."/>
            <person name="Cen K."/>
            <person name="Zhan S."/>
            <person name="Wang C."/>
        </authorList>
    </citation>
    <scope>NUCLEOTIDE SEQUENCE [LARGE SCALE GENOMIC DNA]</scope>
    <source>
        <strain evidence="12 13">RCEF 264</strain>
    </source>
</reference>
<feature type="transmembrane region" description="Helical" evidence="9">
    <location>
        <begin position="227"/>
        <end position="245"/>
    </location>
</feature>
<sequence>MAFRLTPKRRLMATIGISFAFFVAEIAVAIMTKSLALIADAFHYMNDLVGFIVALTALIISERSDSPQELSFGWQRARLLGAFFNGVFLLALGISIFLQSLERFISLQNVENPKLVLIMGCVGLALNVVSAAFLHEHAHDHGDGHAHGADEAQTAADTDHELNPLHPHADHRHATVKSGPAAPPGRDLNMLGAFVHVVGDAANNVGVIVAALVIWKTSYPARFYADPGVSMGIAFMILLSALPLVKLSGSILLQSAPHGVDLQDVKHDLEKIPGIESVHELHIWRLDQKKAIASAHVVVSDQAVSSFMDKARTVSECLHAYGIHSATLQPELSYASQVSLASPSTAPSASASASVSVSASTPVPDEADIATDSIAPRAQQNDTSDIPRTAHNAVSVLRRRRIEVGGCQIPCGTLCENLMCCK</sequence>
<feature type="transmembrane region" description="Helical" evidence="9">
    <location>
        <begin position="193"/>
        <end position="215"/>
    </location>
</feature>
<dbReference type="GO" id="GO:0016020">
    <property type="term" value="C:membrane"/>
    <property type="evidence" value="ECO:0007669"/>
    <property type="project" value="UniProtKB-SubCell"/>
</dbReference>
<evidence type="ECO:0000256" key="3">
    <source>
        <dbReference type="ARBA" id="ARBA00022448"/>
    </source>
</evidence>
<comment type="similarity">
    <text evidence="2">Belongs to the cation diffusion facilitator (CDF) transporter (TC 2.A.4) family. SLC30A subfamily.</text>
</comment>
<dbReference type="InterPro" id="IPR027469">
    <property type="entry name" value="Cation_efflux_TMD_sf"/>
</dbReference>
<dbReference type="GO" id="GO:0006882">
    <property type="term" value="P:intracellular zinc ion homeostasis"/>
    <property type="evidence" value="ECO:0007669"/>
    <property type="project" value="TreeGrafter"/>
</dbReference>
<keyword evidence="3" id="KW-0813">Transport</keyword>
<gene>
    <name evidence="12" type="ORF">SPI_02737</name>
</gene>
<dbReference type="SUPFAM" id="SSF161111">
    <property type="entry name" value="Cation efflux protein transmembrane domain-like"/>
    <property type="match status" value="1"/>
</dbReference>
<keyword evidence="5" id="KW-0862">Zinc</keyword>
<feature type="domain" description="Cation efflux protein cytoplasmic" evidence="11">
    <location>
        <begin position="257"/>
        <end position="331"/>
    </location>
</feature>
<feature type="region of interest" description="Disordered" evidence="8">
    <location>
        <begin position="160"/>
        <end position="181"/>
    </location>
</feature>
<evidence type="ECO:0000256" key="5">
    <source>
        <dbReference type="ARBA" id="ARBA00022833"/>
    </source>
</evidence>
<protein>
    <submittedName>
        <fullName evidence="12">Cation efflux family protein</fullName>
    </submittedName>
</protein>
<dbReference type="PANTHER" id="PTHR45820:SF5">
    <property type="entry name" value="DIFFUSION FACILITATOR FAMILY METAL ION TRANSPORTER, PUTATIVE-RELATED"/>
    <property type="match status" value="1"/>
</dbReference>
<dbReference type="Proteomes" id="UP000076874">
    <property type="component" value="Unassembled WGS sequence"/>
</dbReference>
<dbReference type="OrthoDB" id="9944568at2759"/>
<dbReference type="InterPro" id="IPR058533">
    <property type="entry name" value="Cation_efflux_TM"/>
</dbReference>
<keyword evidence="13" id="KW-1185">Reference proteome</keyword>
<dbReference type="STRING" id="1081102.A0A162MRV2"/>
<evidence type="ECO:0000256" key="2">
    <source>
        <dbReference type="ARBA" id="ARBA00008873"/>
    </source>
</evidence>
<dbReference type="PANTHER" id="PTHR45820">
    <property type="entry name" value="FI23527P1"/>
    <property type="match status" value="1"/>
</dbReference>
<name>A0A162MRV2_9HYPO</name>
<keyword evidence="4 9" id="KW-0812">Transmembrane</keyword>
<dbReference type="Gene3D" id="1.20.1510.10">
    <property type="entry name" value="Cation efflux protein transmembrane domain"/>
    <property type="match status" value="1"/>
</dbReference>
<evidence type="ECO:0000256" key="8">
    <source>
        <dbReference type="SAM" id="MobiDB-lite"/>
    </source>
</evidence>
<keyword evidence="7 9" id="KW-0472">Membrane</keyword>
<evidence type="ECO:0000256" key="4">
    <source>
        <dbReference type="ARBA" id="ARBA00022692"/>
    </source>
</evidence>
<feature type="transmembrane region" description="Helical" evidence="9">
    <location>
        <begin position="113"/>
        <end position="134"/>
    </location>
</feature>
<dbReference type="NCBIfam" id="TIGR01297">
    <property type="entry name" value="CDF"/>
    <property type="match status" value="1"/>
</dbReference>
<evidence type="ECO:0000259" key="11">
    <source>
        <dbReference type="Pfam" id="PF16916"/>
    </source>
</evidence>
<dbReference type="AlphaFoldDB" id="A0A162MRV2"/>
<dbReference type="Pfam" id="PF01545">
    <property type="entry name" value="Cation_efflux"/>
    <property type="match status" value="1"/>
</dbReference>
<evidence type="ECO:0000256" key="7">
    <source>
        <dbReference type="ARBA" id="ARBA00023136"/>
    </source>
</evidence>
<dbReference type="GO" id="GO:0005385">
    <property type="term" value="F:zinc ion transmembrane transporter activity"/>
    <property type="evidence" value="ECO:0007669"/>
    <property type="project" value="TreeGrafter"/>
</dbReference>
<dbReference type="InterPro" id="IPR002524">
    <property type="entry name" value="Cation_efflux"/>
</dbReference>
<accession>A0A162MRV2</accession>